<protein>
    <submittedName>
        <fullName evidence="1">Uncharacterized protein</fullName>
    </submittedName>
</protein>
<dbReference type="EMBL" id="FKIF01000002">
    <property type="protein sequence ID" value="SAI66024.1"/>
    <property type="molecule type" value="Genomic_DNA"/>
</dbReference>
<name>A0A157S6J3_9BORD</name>
<keyword evidence="2" id="KW-1185">Reference proteome</keyword>
<dbReference type="OrthoDB" id="8886964at2"/>
<evidence type="ECO:0000313" key="1">
    <source>
        <dbReference type="EMBL" id="SAI66024.1"/>
    </source>
</evidence>
<dbReference type="Proteomes" id="UP000076848">
    <property type="component" value="Unassembled WGS sequence"/>
</dbReference>
<reference evidence="1 2" key="1">
    <citation type="submission" date="2016-04" db="EMBL/GenBank/DDBJ databases">
        <authorList>
            <consortium name="Pathogen Informatics"/>
        </authorList>
    </citation>
    <scope>NUCLEOTIDE SEQUENCE [LARGE SCALE GENOMIC DNA]</scope>
    <source>
        <strain evidence="1 2">H050680373</strain>
    </source>
</reference>
<dbReference type="AlphaFoldDB" id="A0A157S6J3"/>
<organism evidence="1 2">
    <name type="scientific">Bordetella ansorpii</name>
    <dbReference type="NCBI Taxonomy" id="288768"/>
    <lineage>
        <taxon>Bacteria</taxon>
        <taxon>Pseudomonadati</taxon>
        <taxon>Pseudomonadota</taxon>
        <taxon>Betaproteobacteria</taxon>
        <taxon>Burkholderiales</taxon>
        <taxon>Alcaligenaceae</taxon>
        <taxon>Bordetella</taxon>
    </lineage>
</organism>
<accession>A0A157S6J3</accession>
<sequence length="291" mass="31840">MNTHTQAMPETVKVRLTLDVAYDLNGEELDDVLIRLQKRCERAIGDGLLTGETDALVDTWSIDVSTPPSMPDSLALETSIATFMQQRIEDGNLDAEEIPTRLARYGLMDPEAFADEMRERMGMDDKGEVEGKAVVTASTASTNPREFDMQIAVVCVNTSGIPDIPVFSVRSTTEEHVLGIHYDKAKELAEDAGYERPFICLDAAEQGVVLSAARELGLVPQVVVVDMTDGQIHSIRCDSGEIKVICYDTSDTEEYSAAVADRPVGENGQFVRCWAHTQLAQVDPGLKSAQN</sequence>
<evidence type="ECO:0000313" key="2">
    <source>
        <dbReference type="Proteomes" id="UP000076848"/>
    </source>
</evidence>
<dbReference type="RefSeq" id="WP_066123819.1">
    <property type="nucleotide sequence ID" value="NZ_FKIF01000002.1"/>
</dbReference>
<proteinExistence type="predicted"/>
<gene>
    <name evidence="1" type="ORF">SAMEA3906486_00729</name>
</gene>